<keyword evidence="4" id="KW-0812">Transmembrane</keyword>
<accession>A0ABT3SM91</accession>
<sequence>MTTDDKPETPDPEVGETESTAVELTEPAAEDTPAGDPAEAETTAEPQAAPKRRFSLAGAVAFGLLPVLALLLAAGAGYLKWENSSRRDADRAATESVQAAKDSTVALLSYKPDTVEKDLGAARDRLTGSFLDAYTQLVNNVVIPGAKEKKISAVAAVPAAASVSAKPDHAVVLLFVNQTVVVGTDAPTNTASSVRVTLDKVKDRWLISGFDPI</sequence>
<name>A0ABT3SM91_9MYCO</name>
<comment type="caution">
    <text evidence="5">The sequence shown here is derived from an EMBL/GenBank/DDBJ whole genome shotgun (WGS) entry which is preliminary data.</text>
</comment>
<comment type="subcellular location">
    <subcellularLocation>
        <location evidence="1">Membrane</location>
    </subcellularLocation>
</comment>
<proteinExistence type="predicted"/>
<gene>
    <name evidence="5" type="ORF">ORI27_26510</name>
</gene>
<evidence type="ECO:0000256" key="2">
    <source>
        <dbReference type="ARBA" id="ARBA00023136"/>
    </source>
</evidence>
<dbReference type="PANTHER" id="PTHR37042:SF4">
    <property type="entry name" value="OUTER MEMBRANE PROTEIN RV1973"/>
    <property type="match status" value="1"/>
</dbReference>
<evidence type="ECO:0000256" key="1">
    <source>
        <dbReference type="ARBA" id="ARBA00004370"/>
    </source>
</evidence>
<dbReference type="RefSeq" id="WP_266000086.1">
    <property type="nucleotide sequence ID" value="NZ_JAPJDN010000035.1"/>
</dbReference>
<organism evidence="5 6">
    <name type="scientific">Mycobacterium pinniadriaticum</name>
    <dbReference type="NCBI Taxonomy" id="2994102"/>
    <lineage>
        <taxon>Bacteria</taxon>
        <taxon>Bacillati</taxon>
        <taxon>Actinomycetota</taxon>
        <taxon>Actinomycetes</taxon>
        <taxon>Mycobacteriales</taxon>
        <taxon>Mycobacteriaceae</taxon>
        <taxon>Mycobacterium</taxon>
    </lineage>
</organism>
<evidence type="ECO:0000313" key="6">
    <source>
        <dbReference type="Proteomes" id="UP001300745"/>
    </source>
</evidence>
<keyword evidence="4" id="KW-1133">Transmembrane helix</keyword>
<keyword evidence="6" id="KW-1185">Reference proteome</keyword>
<feature type="transmembrane region" description="Helical" evidence="4">
    <location>
        <begin position="56"/>
        <end position="79"/>
    </location>
</feature>
<dbReference type="PANTHER" id="PTHR37042">
    <property type="entry name" value="OUTER MEMBRANE PROTEIN RV1973"/>
    <property type="match status" value="1"/>
</dbReference>
<keyword evidence="2 4" id="KW-0472">Membrane</keyword>
<protein>
    <recommendedName>
        <fullName evidence="7">Outer membrane protein</fullName>
    </recommendedName>
</protein>
<evidence type="ECO:0000313" key="5">
    <source>
        <dbReference type="EMBL" id="MCX2940254.1"/>
    </source>
</evidence>
<evidence type="ECO:0008006" key="7">
    <source>
        <dbReference type="Google" id="ProtNLM"/>
    </source>
</evidence>
<dbReference type="Proteomes" id="UP001300745">
    <property type="component" value="Unassembled WGS sequence"/>
</dbReference>
<feature type="compositionally biased region" description="Low complexity" evidence="3">
    <location>
        <begin position="32"/>
        <end position="49"/>
    </location>
</feature>
<reference evidence="5 6" key="1">
    <citation type="submission" date="2022-11" db="EMBL/GenBank/DDBJ databases">
        <title>Mycobacterium sp. nov.</title>
        <authorList>
            <person name="Papic B."/>
            <person name="Spicic S."/>
            <person name="Duvnjak S."/>
        </authorList>
    </citation>
    <scope>NUCLEOTIDE SEQUENCE [LARGE SCALE GENOMIC DNA]</scope>
    <source>
        <strain evidence="5 6">CVI_P4</strain>
    </source>
</reference>
<evidence type="ECO:0000256" key="3">
    <source>
        <dbReference type="SAM" id="MobiDB-lite"/>
    </source>
</evidence>
<dbReference type="EMBL" id="JAPJDO010000035">
    <property type="protein sequence ID" value="MCX2940254.1"/>
    <property type="molecule type" value="Genomic_DNA"/>
</dbReference>
<evidence type="ECO:0000256" key="4">
    <source>
        <dbReference type="SAM" id="Phobius"/>
    </source>
</evidence>
<feature type="region of interest" description="Disordered" evidence="3">
    <location>
        <begin position="1"/>
        <end position="49"/>
    </location>
</feature>